<accession>A0ABD1Z7S9</accession>
<comment type="caution">
    <text evidence="1">The sequence shown here is derived from an EMBL/GenBank/DDBJ whole genome shotgun (WGS) entry which is preliminary data.</text>
</comment>
<name>A0ABD1Z7S9_9MARC</name>
<evidence type="ECO:0000313" key="1">
    <source>
        <dbReference type="EMBL" id="KAL2643843.1"/>
    </source>
</evidence>
<protein>
    <recommendedName>
        <fullName evidence="3">Reverse transcriptase RNase H-like domain-containing protein</fullName>
    </recommendedName>
</protein>
<organism evidence="1 2">
    <name type="scientific">Riccia fluitans</name>
    <dbReference type="NCBI Taxonomy" id="41844"/>
    <lineage>
        <taxon>Eukaryota</taxon>
        <taxon>Viridiplantae</taxon>
        <taxon>Streptophyta</taxon>
        <taxon>Embryophyta</taxon>
        <taxon>Marchantiophyta</taxon>
        <taxon>Marchantiopsida</taxon>
        <taxon>Marchantiidae</taxon>
        <taxon>Marchantiales</taxon>
        <taxon>Ricciaceae</taxon>
        <taxon>Riccia</taxon>
    </lineage>
</organism>
<dbReference type="EMBL" id="JBHFFA010000002">
    <property type="protein sequence ID" value="KAL2643843.1"/>
    <property type="molecule type" value="Genomic_DNA"/>
</dbReference>
<sequence length="142" mass="16815">MKAEKEYLTVVVENDCLPLLRMITNCSTPDMTMLNWIAYIKSLNPKFKHITGKENVVVDMLSRARYEGEEDMVEDVNDVGEEFFSISHLRKDSEDAFRQNLYDGEWLEIGRYLSMLNRQEGWMDGEFRRVRRKAYNYILKDG</sequence>
<evidence type="ECO:0008006" key="3">
    <source>
        <dbReference type="Google" id="ProtNLM"/>
    </source>
</evidence>
<reference evidence="1 2" key="1">
    <citation type="submission" date="2024-09" db="EMBL/GenBank/DDBJ databases">
        <title>Chromosome-scale assembly of Riccia fluitans.</title>
        <authorList>
            <person name="Paukszto L."/>
            <person name="Sawicki J."/>
            <person name="Karawczyk K."/>
            <person name="Piernik-Szablinska J."/>
            <person name="Szczecinska M."/>
            <person name="Mazdziarz M."/>
        </authorList>
    </citation>
    <scope>NUCLEOTIDE SEQUENCE [LARGE SCALE GENOMIC DNA]</scope>
    <source>
        <strain evidence="1">Rf_01</strain>
        <tissue evidence="1">Aerial parts of the thallus</tissue>
    </source>
</reference>
<gene>
    <name evidence="1" type="ORF">R1flu_011430</name>
</gene>
<proteinExistence type="predicted"/>
<evidence type="ECO:0000313" key="2">
    <source>
        <dbReference type="Proteomes" id="UP001605036"/>
    </source>
</evidence>
<keyword evidence="2" id="KW-1185">Reference proteome</keyword>
<dbReference type="AlphaFoldDB" id="A0ABD1Z7S9"/>
<dbReference type="Proteomes" id="UP001605036">
    <property type="component" value="Unassembled WGS sequence"/>
</dbReference>